<reference evidence="1" key="2">
    <citation type="journal article" date="2021" name="PeerJ">
        <title>Extensive microbial diversity within the chicken gut microbiome revealed by metagenomics and culture.</title>
        <authorList>
            <person name="Gilroy R."/>
            <person name="Ravi A."/>
            <person name="Getino M."/>
            <person name="Pursley I."/>
            <person name="Horton D.L."/>
            <person name="Alikhan N.F."/>
            <person name="Baker D."/>
            <person name="Gharbi K."/>
            <person name="Hall N."/>
            <person name="Watson M."/>
            <person name="Adriaenssens E.M."/>
            <person name="Foster-Nyarko E."/>
            <person name="Jarju S."/>
            <person name="Secka A."/>
            <person name="Antonio M."/>
            <person name="Oren A."/>
            <person name="Chaudhuri R.R."/>
            <person name="La Ragione R."/>
            <person name="Hildebrand F."/>
            <person name="Pallen M.J."/>
        </authorList>
    </citation>
    <scope>NUCLEOTIDE SEQUENCE</scope>
    <source>
        <strain evidence="1">ChiSxjej2B14-6234</strain>
    </source>
</reference>
<dbReference type="AlphaFoldDB" id="A0A9D0ZAU8"/>
<organism evidence="1 2">
    <name type="scientific">Candidatus Onthenecus intestinigallinarum</name>
    <dbReference type="NCBI Taxonomy" id="2840875"/>
    <lineage>
        <taxon>Bacteria</taxon>
        <taxon>Bacillati</taxon>
        <taxon>Bacillota</taxon>
        <taxon>Clostridia</taxon>
        <taxon>Eubacteriales</taxon>
        <taxon>Candidatus Onthenecus</taxon>
    </lineage>
</organism>
<sequence length="114" mass="12949">MKVVRCNSCGKWIGWENELDVVQTDAKDEEGEYIDYESCPICGSVNGLMDLDTGCSFDESEVSVLRGLFEQMELSEEQLTEEKFLDFAPGTHVSVVRRWFEMQMNGEGTTLTTF</sequence>
<proteinExistence type="predicted"/>
<name>A0A9D0ZAU8_9FIRM</name>
<dbReference type="Proteomes" id="UP000886887">
    <property type="component" value="Unassembled WGS sequence"/>
</dbReference>
<protein>
    <submittedName>
        <fullName evidence="1">Uncharacterized protein</fullName>
    </submittedName>
</protein>
<evidence type="ECO:0000313" key="1">
    <source>
        <dbReference type="EMBL" id="HIQ71145.1"/>
    </source>
</evidence>
<evidence type="ECO:0000313" key="2">
    <source>
        <dbReference type="Proteomes" id="UP000886887"/>
    </source>
</evidence>
<dbReference type="EMBL" id="DVFJ01000009">
    <property type="protein sequence ID" value="HIQ71145.1"/>
    <property type="molecule type" value="Genomic_DNA"/>
</dbReference>
<comment type="caution">
    <text evidence="1">The sequence shown here is derived from an EMBL/GenBank/DDBJ whole genome shotgun (WGS) entry which is preliminary data.</text>
</comment>
<reference evidence="1" key="1">
    <citation type="submission" date="2020-10" db="EMBL/GenBank/DDBJ databases">
        <authorList>
            <person name="Gilroy R."/>
        </authorList>
    </citation>
    <scope>NUCLEOTIDE SEQUENCE</scope>
    <source>
        <strain evidence="1">ChiSxjej2B14-6234</strain>
    </source>
</reference>
<accession>A0A9D0ZAU8</accession>
<gene>
    <name evidence="1" type="ORF">IAB73_02910</name>
</gene>